<feature type="chain" id="PRO_5019170380" description="Lipocalin-like domain-containing protein" evidence="1">
    <location>
        <begin position="23"/>
        <end position="173"/>
    </location>
</feature>
<dbReference type="AlphaFoldDB" id="A0A3S9MW19"/>
<feature type="signal peptide" evidence="1">
    <location>
        <begin position="1"/>
        <end position="22"/>
    </location>
</feature>
<keyword evidence="3" id="KW-1185">Reference proteome</keyword>
<evidence type="ECO:0000313" key="3">
    <source>
        <dbReference type="Proteomes" id="UP000279600"/>
    </source>
</evidence>
<evidence type="ECO:0008006" key="4">
    <source>
        <dbReference type="Google" id="ProtNLM"/>
    </source>
</evidence>
<gene>
    <name evidence="2" type="ORF">EJ995_03885</name>
</gene>
<sequence length="173" mass="19219">MKKITLLSFAIMSLFLFSCTEEDDDNGTTDPNELTMANFVGTYDVIAVNTSGSETDTFDGMTRTETFTQVGSDFNNVTFTFTDNGRVSTTGSFTTTTDYKDEGFEYTEVETNTLDLDGRYSLDGNSLILSENDGAITTIDNFSSEGFDLLFEINDIEDDYSFQAQGTYTLVRQ</sequence>
<proteinExistence type="predicted"/>
<organism evidence="2 3">
    <name type="scientific">Nonlabens ponticola</name>
    <dbReference type="NCBI Taxonomy" id="2496866"/>
    <lineage>
        <taxon>Bacteria</taxon>
        <taxon>Pseudomonadati</taxon>
        <taxon>Bacteroidota</taxon>
        <taxon>Flavobacteriia</taxon>
        <taxon>Flavobacteriales</taxon>
        <taxon>Flavobacteriaceae</taxon>
        <taxon>Nonlabens</taxon>
    </lineage>
</organism>
<dbReference type="OrthoDB" id="1446884at2"/>
<dbReference type="EMBL" id="CP034549">
    <property type="protein sequence ID" value="AZQ43415.1"/>
    <property type="molecule type" value="Genomic_DNA"/>
</dbReference>
<accession>A0A3S9MW19</accession>
<reference evidence="2 3" key="1">
    <citation type="submission" date="2018-12" db="EMBL/GenBank/DDBJ databases">
        <title>Complete genome of Nonlabens sp. MJ115.</title>
        <authorList>
            <person name="Choi H.S."/>
            <person name="Jung J."/>
        </authorList>
    </citation>
    <scope>NUCLEOTIDE SEQUENCE [LARGE SCALE GENOMIC DNA]</scope>
    <source>
        <strain evidence="2 3">MJ115</strain>
    </source>
</reference>
<dbReference type="KEGG" id="noj:EJ995_03885"/>
<evidence type="ECO:0000256" key="1">
    <source>
        <dbReference type="SAM" id="SignalP"/>
    </source>
</evidence>
<keyword evidence="1" id="KW-0732">Signal</keyword>
<dbReference type="PROSITE" id="PS51257">
    <property type="entry name" value="PROKAR_LIPOPROTEIN"/>
    <property type="match status" value="1"/>
</dbReference>
<name>A0A3S9MW19_9FLAO</name>
<dbReference type="Proteomes" id="UP000279600">
    <property type="component" value="Chromosome"/>
</dbReference>
<protein>
    <recommendedName>
        <fullName evidence="4">Lipocalin-like domain-containing protein</fullName>
    </recommendedName>
</protein>
<dbReference type="RefSeq" id="WP_126445799.1">
    <property type="nucleotide sequence ID" value="NZ_CP034549.1"/>
</dbReference>
<evidence type="ECO:0000313" key="2">
    <source>
        <dbReference type="EMBL" id="AZQ43415.1"/>
    </source>
</evidence>